<dbReference type="Proteomes" id="UP000254508">
    <property type="component" value="Chromosome"/>
</dbReference>
<evidence type="ECO:0000313" key="1">
    <source>
        <dbReference type="EMBL" id="AXK42284.1"/>
    </source>
</evidence>
<proteinExistence type="predicted"/>
<dbReference type="RefSeq" id="WP_115416465.1">
    <property type="nucleotide sequence ID" value="NZ_CP031357.1"/>
</dbReference>
<dbReference type="OrthoDB" id="7531258at2"/>
<gene>
    <name evidence="1" type="ORF">DVR09_07980</name>
</gene>
<evidence type="ECO:0000313" key="2">
    <source>
        <dbReference type="Proteomes" id="UP000254508"/>
    </source>
</evidence>
<keyword evidence="2" id="KW-1185">Reference proteome</keyword>
<organism evidence="1 2">
    <name type="scientific">Erythrobacter aureus</name>
    <dbReference type="NCBI Taxonomy" id="2182384"/>
    <lineage>
        <taxon>Bacteria</taxon>
        <taxon>Pseudomonadati</taxon>
        <taxon>Pseudomonadota</taxon>
        <taxon>Alphaproteobacteria</taxon>
        <taxon>Sphingomonadales</taxon>
        <taxon>Erythrobacteraceae</taxon>
        <taxon>Erythrobacter/Porphyrobacter group</taxon>
        <taxon>Erythrobacter</taxon>
    </lineage>
</organism>
<sequence length="173" mass="19616">MFKLRRIFSDNLVVQIGTAFRGHRDYGHGFGAEFGWAAPHLGEKRVRFIDLENAVGQIAARSYYKFASYNVHASSKGVNYRLGLVDQDEVLLAGRSNVGFFEPAHKTAQALCQLNGAILRDRWDLDTLVTYQILLNLWEEVPDACHDTQEAIEARDAEFKKNARRKVDSGEQE</sequence>
<dbReference type="EMBL" id="CP031357">
    <property type="protein sequence ID" value="AXK42284.1"/>
    <property type="molecule type" value="Genomic_DNA"/>
</dbReference>
<reference evidence="2" key="1">
    <citation type="submission" date="2018-07" db="EMBL/GenBank/DDBJ databases">
        <title>Genome sequence of Erythrobacter strain YH-07, an antagonistic bacterium isolated from Yellow Sea.</title>
        <authorList>
            <person name="Tang T."/>
            <person name="Liu Q."/>
            <person name="Sun X."/>
        </authorList>
    </citation>
    <scope>NUCLEOTIDE SEQUENCE [LARGE SCALE GENOMIC DNA]</scope>
    <source>
        <strain evidence="2">YH-07</strain>
    </source>
</reference>
<name>A0A345YED2_9SPHN</name>
<dbReference type="KEGG" id="err:DVR09_07980"/>
<accession>A0A345YED2</accession>
<protein>
    <submittedName>
        <fullName evidence="1">Uncharacterized protein</fullName>
    </submittedName>
</protein>
<dbReference type="AlphaFoldDB" id="A0A345YED2"/>